<dbReference type="Pfam" id="PF05700">
    <property type="entry name" value="BCAS2"/>
    <property type="match status" value="1"/>
</dbReference>
<dbReference type="GO" id="GO:0006397">
    <property type="term" value="P:mRNA processing"/>
    <property type="evidence" value="ECO:0007669"/>
    <property type="project" value="UniProtKB-KW"/>
</dbReference>
<name>A0A6M2DCA9_XENCH</name>
<feature type="compositionally biased region" description="Basic and acidic residues" evidence="8">
    <location>
        <begin position="259"/>
        <end position="271"/>
    </location>
</feature>
<keyword evidence="5" id="KW-0747">Spliceosome</keyword>
<evidence type="ECO:0000256" key="7">
    <source>
        <dbReference type="ARBA" id="ARBA00023242"/>
    </source>
</evidence>
<keyword evidence="7" id="KW-0539">Nucleus</keyword>
<organism evidence="9">
    <name type="scientific">Xenopsylla cheopis</name>
    <name type="common">Oriental rat flea</name>
    <name type="synonym">Pulex cheopis</name>
    <dbReference type="NCBI Taxonomy" id="163159"/>
    <lineage>
        <taxon>Eukaryota</taxon>
        <taxon>Metazoa</taxon>
        <taxon>Ecdysozoa</taxon>
        <taxon>Arthropoda</taxon>
        <taxon>Hexapoda</taxon>
        <taxon>Insecta</taxon>
        <taxon>Pterygota</taxon>
        <taxon>Neoptera</taxon>
        <taxon>Endopterygota</taxon>
        <taxon>Siphonaptera</taxon>
        <taxon>Pulicidae</taxon>
        <taxon>Xenopsyllinae</taxon>
        <taxon>Xenopsylla</taxon>
    </lineage>
</organism>
<keyword evidence="4" id="KW-0507">mRNA processing</keyword>
<keyword evidence="6" id="KW-0508">mRNA splicing</keyword>
<evidence type="ECO:0000256" key="3">
    <source>
        <dbReference type="ARBA" id="ARBA00014158"/>
    </source>
</evidence>
<dbReference type="GO" id="GO:0000974">
    <property type="term" value="C:Prp19 complex"/>
    <property type="evidence" value="ECO:0007669"/>
    <property type="project" value="TreeGrafter"/>
</dbReference>
<dbReference type="PANTHER" id="PTHR13296">
    <property type="entry name" value="BCAS2 PROTEIN"/>
    <property type="match status" value="1"/>
</dbReference>
<comment type="subcellular location">
    <subcellularLocation>
        <location evidence="1">Nucleus</location>
    </subcellularLocation>
</comment>
<evidence type="ECO:0000256" key="8">
    <source>
        <dbReference type="SAM" id="MobiDB-lite"/>
    </source>
</evidence>
<dbReference type="GO" id="GO:0071011">
    <property type="term" value="C:precatalytic spliceosome"/>
    <property type="evidence" value="ECO:0007669"/>
    <property type="project" value="TreeGrafter"/>
</dbReference>
<reference evidence="9" key="1">
    <citation type="submission" date="2020-03" db="EMBL/GenBank/DDBJ databases">
        <title>Transcriptomic Profiling of the Digestive Tract of the Rat Flea, Xenopsylla cheopis, Following Blood Feeding and Infection with Yersinia pestis.</title>
        <authorList>
            <person name="Bland D.M."/>
            <person name="Martens C.A."/>
            <person name="Virtaneva K."/>
            <person name="Kanakabandi K."/>
            <person name="Long D."/>
            <person name="Rosenke R."/>
            <person name="Saturday G.A."/>
            <person name="Hoyt F.H."/>
            <person name="Bruno D.P."/>
            <person name="Ribeiro J.M.C."/>
            <person name="Hinnebusch J."/>
        </authorList>
    </citation>
    <scope>NUCLEOTIDE SEQUENCE</scope>
</reference>
<evidence type="ECO:0000256" key="5">
    <source>
        <dbReference type="ARBA" id="ARBA00022728"/>
    </source>
</evidence>
<evidence type="ECO:0000256" key="1">
    <source>
        <dbReference type="ARBA" id="ARBA00004123"/>
    </source>
</evidence>
<evidence type="ECO:0000256" key="2">
    <source>
        <dbReference type="ARBA" id="ARBA00010788"/>
    </source>
</evidence>
<sequence>MSNVSSEIVVDALPYIDLGYDDPGVREAALSMVDEECRRYRPTKNYLEHMQPLILNAFETDIMRIEFERMQNRLPMVSLSMKRYELPPPPSGKLSDYQAWSECVDNSCAQLEHQATRVLNLELMLEYGCETWKAHLEILSNMLSVAQAEHQAIRKEIQEVNWQRKSLQTMGGEKLRALESQWVALVSKNYEIEQACAEIEQKISMHKNLHKERTKNEDNSGKVQEKEHHKINTSQEEKSTSEDDKTNEQMPMENISDNVNKEIAVENKQEQTDIFED</sequence>
<dbReference type="PANTHER" id="PTHR13296:SF0">
    <property type="entry name" value="PRE-MRNA-SPLICING FACTOR SPF27"/>
    <property type="match status" value="1"/>
</dbReference>
<feature type="compositionally biased region" description="Basic and acidic residues" evidence="8">
    <location>
        <begin position="214"/>
        <end position="247"/>
    </location>
</feature>
<feature type="region of interest" description="Disordered" evidence="8">
    <location>
        <begin position="212"/>
        <end position="277"/>
    </location>
</feature>
<proteinExistence type="inferred from homology"/>
<dbReference type="AlphaFoldDB" id="A0A6M2DCA9"/>
<accession>A0A6M2DCA9</accession>
<comment type="similarity">
    <text evidence="2">Belongs to the SPF27 family.</text>
</comment>
<evidence type="ECO:0000256" key="4">
    <source>
        <dbReference type="ARBA" id="ARBA00022664"/>
    </source>
</evidence>
<dbReference type="EMBL" id="GIIL01000030">
    <property type="protein sequence ID" value="NOV43756.1"/>
    <property type="molecule type" value="Transcribed_RNA"/>
</dbReference>
<evidence type="ECO:0000256" key="6">
    <source>
        <dbReference type="ARBA" id="ARBA00023187"/>
    </source>
</evidence>
<dbReference type="GO" id="GO:0071013">
    <property type="term" value="C:catalytic step 2 spliceosome"/>
    <property type="evidence" value="ECO:0007669"/>
    <property type="project" value="TreeGrafter"/>
</dbReference>
<evidence type="ECO:0000313" key="9">
    <source>
        <dbReference type="EMBL" id="NOV43756.1"/>
    </source>
</evidence>
<dbReference type="InterPro" id="IPR008409">
    <property type="entry name" value="SPF27"/>
</dbReference>
<protein>
    <recommendedName>
        <fullName evidence="3">Pre-mRNA-splicing factor SPF27</fullName>
    </recommendedName>
</protein>
<dbReference type="GO" id="GO:0008380">
    <property type="term" value="P:RNA splicing"/>
    <property type="evidence" value="ECO:0007669"/>
    <property type="project" value="UniProtKB-KW"/>
</dbReference>